<keyword evidence="3" id="KW-0346">Stress response</keyword>
<dbReference type="Gene3D" id="3.90.228.10">
    <property type="match status" value="1"/>
</dbReference>
<keyword evidence="8" id="KW-1185">Reference proteome</keyword>
<dbReference type="EMBL" id="LR746269">
    <property type="protein sequence ID" value="CAA7397559.1"/>
    <property type="molecule type" value="Genomic_DNA"/>
</dbReference>
<dbReference type="OrthoDB" id="6133115at2759"/>
<sequence length="338" mass="37408">MDGSGDDESSSCESCISVSETVMTSRAYVNPCSSGKLLKKLEESDDELIEVKHRFYSSLGKTTADFPVLAVYKNLHAAGSSKARLDAFQLCSEAMKQKRGNANVRNAWYGSSKSEALRILLHGFESCGALEDSKPHGLGAYLSPLTNAIDSVVSSVPDGNGIRYLLLCCVILGNTEEIHPPSHQLSPSTDECDSGVDNQEAPRKYIIWPAQVKTHISPLYVLSIKANFQRGESHNPRVWTPTSPWIPFSRLIPMLSASLPAHKVCLIKRIHVAFLERKITRQQLISRVRALSGDELLYVAIRVFGSKVRAPVRTAIRCFTCSVSINCDEIRYIYRGFN</sequence>
<dbReference type="AlphaFoldDB" id="A0A7I8KIE6"/>
<proteinExistence type="predicted"/>
<evidence type="ECO:0000313" key="7">
    <source>
        <dbReference type="EMBL" id="CAA7397559.1"/>
    </source>
</evidence>
<dbReference type="PANTHER" id="PTHR32263:SF12">
    <property type="entry name" value="INACTIVE POLY [ADP-RIBOSE] POLYMERASE SRO4-RELATED"/>
    <property type="match status" value="1"/>
</dbReference>
<dbReference type="InterPro" id="IPR022003">
    <property type="entry name" value="RST"/>
</dbReference>
<evidence type="ECO:0000256" key="3">
    <source>
        <dbReference type="ARBA" id="ARBA00023016"/>
    </source>
</evidence>
<protein>
    <submittedName>
        <fullName evidence="7">Uncharacterized protein</fullName>
    </submittedName>
</protein>
<dbReference type="InterPro" id="IPR012317">
    <property type="entry name" value="Poly(ADP-ribose)pol_cat_dom"/>
</dbReference>
<dbReference type="InterPro" id="IPR044964">
    <property type="entry name" value="RCD1/SRO1-5"/>
</dbReference>
<evidence type="ECO:0000256" key="1">
    <source>
        <dbReference type="ARBA" id="ARBA00004123"/>
    </source>
</evidence>
<feature type="domain" description="RST" evidence="6">
    <location>
        <begin position="239"/>
        <end position="310"/>
    </location>
</feature>
<dbReference type="SUPFAM" id="SSF56399">
    <property type="entry name" value="ADP-ribosylation"/>
    <property type="match status" value="1"/>
</dbReference>
<accession>A0A7I8KIE6</accession>
<evidence type="ECO:0000256" key="4">
    <source>
        <dbReference type="ARBA" id="ARBA00023242"/>
    </source>
</evidence>
<dbReference type="PANTHER" id="PTHR32263">
    <property type="entry name" value="INACTIVE POLY [ADP-RIBOSE] POLYMERASE SRO4-RELATED"/>
    <property type="match status" value="1"/>
</dbReference>
<name>A0A7I8KIE6_SPIIN</name>
<comment type="subcellular location">
    <subcellularLocation>
        <location evidence="1">Nucleus</location>
    </subcellularLocation>
</comment>
<gene>
    <name evidence="7" type="ORF">SI8410_06008224</name>
</gene>
<evidence type="ECO:0000256" key="2">
    <source>
        <dbReference type="ARBA" id="ARBA00022473"/>
    </source>
</evidence>
<organism evidence="7 8">
    <name type="scientific">Spirodela intermedia</name>
    <name type="common">Intermediate duckweed</name>
    <dbReference type="NCBI Taxonomy" id="51605"/>
    <lineage>
        <taxon>Eukaryota</taxon>
        <taxon>Viridiplantae</taxon>
        <taxon>Streptophyta</taxon>
        <taxon>Embryophyta</taxon>
        <taxon>Tracheophyta</taxon>
        <taxon>Spermatophyta</taxon>
        <taxon>Magnoliopsida</taxon>
        <taxon>Liliopsida</taxon>
        <taxon>Araceae</taxon>
        <taxon>Lemnoideae</taxon>
        <taxon>Spirodela</taxon>
    </lineage>
</organism>
<keyword evidence="2" id="KW-0217">Developmental protein</keyword>
<dbReference type="Proteomes" id="UP000663760">
    <property type="component" value="Chromosome 6"/>
</dbReference>
<reference evidence="7" key="1">
    <citation type="submission" date="2020-02" db="EMBL/GenBank/DDBJ databases">
        <authorList>
            <person name="Scholz U."/>
            <person name="Mascher M."/>
            <person name="Fiebig A."/>
        </authorList>
    </citation>
    <scope>NUCLEOTIDE SEQUENCE</scope>
</reference>
<dbReference type="PROSITE" id="PS51059">
    <property type="entry name" value="PARP_CATALYTIC"/>
    <property type="match status" value="1"/>
</dbReference>
<evidence type="ECO:0000259" key="6">
    <source>
        <dbReference type="PROSITE" id="PS51879"/>
    </source>
</evidence>
<keyword evidence="4" id="KW-0539">Nucleus</keyword>
<feature type="domain" description="PARP catalytic" evidence="5">
    <location>
        <begin position="22"/>
        <end position="245"/>
    </location>
</feature>
<dbReference type="GO" id="GO:0003950">
    <property type="term" value="F:NAD+ poly-ADP-ribosyltransferase activity"/>
    <property type="evidence" value="ECO:0007669"/>
    <property type="project" value="InterPro"/>
</dbReference>
<evidence type="ECO:0000259" key="5">
    <source>
        <dbReference type="PROSITE" id="PS51059"/>
    </source>
</evidence>
<dbReference type="PROSITE" id="PS51879">
    <property type="entry name" value="RST"/>
    <property type="match status" value="1"/>
</dbReference>
<dbReference type="GO" id="GO:0005634">
    <property type="term" value="C:nucleus"/>
    <property type="evidence" value="ECO:0007669"/>
    <property type="project" value="UniProtKB-SubCell"/>
</dbReference>
<dbReference type="Pfam" id="PF12174">
    <property type="entry name" value="RST"/>
    <property type="match status" value="1"/>
</dbReference>
<evidence type="ECO:0000313" key="8">
    <source>
        <dbReference type="Proteomes" id="UP000663760"/>
    </source>
</evidence>